<reference evidence="5 6" key="1">
    <citation type="submission" date="2024-05" db="EMBL/GenBank/DDBJ databases">
        <title>Genome sequencing and assembly of Indian major carp, Cirrhinus mrigala (Hamilton, 1822).</title>
        <authorList>
            <person name="Mohindra V."/>
            <person name="Chowdhury L.M."/>
            <person name="Lal K."/>
            <person name="Jena J.K."/>
        </authorList>
    </citation>
    <scope>NUCLEOTIDE SEQUENCE [LARGE SCALE GENOMIC DNA]</scope>
    <source>
        <strain evidence="5">CM1030</strain>
        <tissue evidence="5">Blood</tissue>
    </source>
</reference>
<dbReference type="InterPro" id="IPR050143">
    <property type="entry name" value="TRIM/RBCC"/>
</dbReference>
<evidence type="ECO:0000313" key="5">
    <source>
        <dbReference type="EMBL" id="KAL0176411.1"/>
    </source>
</evidence>
<evidence type="ECO:0000256" key="3">
    <source>
        <dbReference type="PROSITE-ProRule" id="PRU00024"/>
    </source>
</evidence>
<keyword evidence="2" id="KW-0862">Zinc</keyword>
<feature type="domain" description="B box-type" evidence="4">
    <location>
        <begin position="69"/>
        <end position="110"/>
    </location>
</feature>
<keyword evidence="1 3" id="KW-0863">Zinc-finger</keyword>
<name>A0ABD0PRQ2_CIRMR</name>
<evidence type="ECO:0000313" key="6">
    <source>
        <dbReference type="Proteomes" id="UP001529510"/>
    </source>
</evidence>
<evidence type="ECO:0000259" key="4">
    <source>
        <dbReference type="PROSITE" id="PS50119"/>
    </source>
</evidence>
<gene>
    <name evidence="5" type="ORF">M9458_028741</name>
</gene>
<keyword evidence="6" id="KW-1185">Reference proteome</keyword>
<dbReference type="InterPro" id="IPR000315">
    <property type="entry name" value="Znf_B-box"/>
</dbReference>
<dbReference type="Proteomes" id="UP001529510">
    <property type="component" value="Unassembled WGS sequence"/>
</dbReference>
<feature type="non-terminal residue" evidence="5">
    <location>
        <position position="118"/>
    </location>
</feature>
<dbReference type="PANTHER" id="PTHR24103">
    <property type="entry name" value="E3 UBIQUITIN-PROTEIN LIGASE TRIM"/>
    <property type="match status" value="1"/>
</dbReference>
<sequence length="118" mass="13056">MATQSSHFEENLLCPVCRDIYRDPLLLGLSGSVLGAQRLTDMPCMQDRLLHGPSSMQPCSEEPVSKTASAELFCSVHGEKLQLFCVEDEHLVCSVCANDDMHFEHTCRPVDEAAVAFK</sequence>
<dbReference type="GO" id="GO:0008270">
    <property type="term" value="F:zinc ion binding"/>
    <property type="evidence" value="ECO:0007669"/>
    <property type="project" value="UniProtKB-KW"/>
</dbReference>
<dbReference type="Pfam" id="PF00643">
    <property type="entry name" value="zf-B_box"/>
    <property type="match status" value="1"/>
</dbReference>
<protein>
    <recommendedName>
        <fullName evidence="4">B box-type domain-containing protein</fullName>
    </recommendedName>
</protein>
<keyword evidence="1 3" id="KW-0479">Metal-binding</keyword>
<dbReference type="SMART" id="SM00336">
    <property type="entry name" value="BBOX"/>
    <property type="match status" value="1"/>
</dbReference>
<evidence type="ECO:0000256" key="1">
    <source>
        <dbReference type="ARBA" id="ARBA00022771"/>
    </source>
</evidence>
<dbReference type="PROSITE" id="PS50119">
    <property type="entry name" value="ZF_BBOX"/>
    <property type="match status" value="1"/>
</dbReference>
<organism evidence="5 6">
    <name type="scientific">Cirrhinus mrigala</name>
    <name type="common">Mrigala</name>
    <dbReference type="NCBI Taxonomy" id="683832"/>
    <lineage>
        <taxon>Eukaryota</taxon>
        <taxon>Metazoa</taxon>
        <taxon>Chordata</taxon>
        <taxon>Craniata</taxon>
        <taxon>Vertebrata</taxon>
        <taxon>Euteleostomi</taxon>
        <taxon>Actinopterygii</taxon>
        <taxon>Neopterygii</taxon>
        <taxon>Teleostei</taxon>
        <taxon>Ostariophysi</taxon>
        <taxon>Cypriniformes</taxon>
        <taxon>Cyprinidae</taxon>
        <taxon>Labeoninae</taxon>
        <taxon>Labeonini</taxon>
        <taxon>Cirrhinus</taxon>
    </lineage>
</organism>
<dbReference type="SUPFAM" id="SSF57845">
    <property type="entry name" value="B-box zinc-binding domain"/>
    <property type="match status" value="1"/>
</dbReference>
<accession>A0ABD0PRQ2</accession>
<dbReference type="EMBL" id="JAMKFB020000014">
    <property type="protein sequence ID" value="KAL0176411.1"/>
    <property type="molecule type" value="Genomic_DNA"/>
</dbReference>
<proteinExistence type="predicted"/>
<comment type="caution">
    <text evidence="5">The sequence shown here is derived from an EMBL/GenBank/DDBJ whole genome shotgun (WGS) entry which is preliminary data.</text>
</comment>
<evidence type="ECO:0000256" key="2">
    <source>
        <dbReference type="ARBA" id="ARBA00022833"/>
    </source>
</evidence>
<dbReference type="AlphaFoldDB" id="A0ABD0PRQ2"/>
<dbReference type="Gene3D" id="3.30.160.60">
    <property type="entry name" value="Classic Zinc Finger"/>
    <property type="match status" value="1"/>
</dbReference>